<dbReference type="GO" id="GO:0003904">
    <property type="term" value="F:deoxyribodipyrimidine photo-lyase activity"/>
    <property type="evidence" value="ECO:0007669"/>
    <property type="project" value="TreeGrafter"/>
</dbReference>
<dbReference type="PANTHER" id="PTHR11455">
    <property type="entry name" value="CRYPTOCHROME"/>
    <property type="match status" value="1"/>
</dbReference>
<organism evidence="5 6">
    <name type="scientific">Flammeovirga aprica JL-4</name>
    <dbReference type="NCBI Taxonomy" id="694437"/>
    <lineage>
        <taxon>Bacteria</taxon>
        <taxon>Pseudomonadati</taxon>
        <taxon>Bacteroidota</taxon>
        <taxon>Cytophagia</taxon>
        <taxon>Cytophagales</taxon>
        <taxon>Flammeovirgaceae</taxon>
        <taxon>Flammeovirga</taxon>
    </lineage>
</organism>
<evidence type="ECO:0000256" key="3">
    <source>
        <dbReference type="PIRSR" id="PIRSR602081-1"/>
    </source>
</evidence>
<dbReference type="SUPFAM" id="SSF48173">
    <property type="entry name" value="Cryptochrome/photolyase FAD-binding domain"/>
    <property type="match status" value="1"/>
</dbReference>
<dbReference type="Gene3D" id="1.25.40.80">
    <property type="match status" value="1"/>
</dbReference>
<keyword evidence="6" id="KW-1185">Reference proteome</keyword>
<keyword evidence="1 3" id="KW-0285">Flavoprotein</keyword>
<name>A0A7X9S078_9BACT</name>
<feature type="binding site" evidence="3">
    <location>
        <begin position="166"/>
        <end position="168"/>
    </location>
    <ligand>
        <name>FAD</name>
        <dbReference type="ChEBI" id="CHEBI:57692"/>
    </ligand>
</feature>
<dbReference type="AlphaFoldDB" id="A0A7X9S078"/>
<proteinExistence type="predicted"/>
<feature type="binding site" evidence="3">
    <location>
        <position position="71"/>
    </location>
    <ligand>
        <name>FAD</name>
        <dbReference type="ChEBI" id="CHEBI:57692"/>
    </ligand>
</feature>
<dbReference type="EMBL" id="JABANE010000118">
    <property type="protein sequence ID" value="NME71842.1"/>
    <property type="molecule type" value="Genomic_DNA"/>
</dbReference>
<dbReference type="Pfam" id="PF03441">
    <property type="entry name" value="FAD_binding_7"/>
    <property type="match status" value="1"/>
</dbReference>
<dbReference type="InterPro" id="IPR002081">
    <property type="entry name" value="Cryptochrome/DNA_photolyase_1"/>
</dbReference>
<dbReference type="GO" id="GO:0032922">
    <property type="term" value="P:circadian regulation of gene expression"/>
    <property type="evidence" value="ECO:0007669"/>
    <property type="project" value="TreeGrafter"/>
</dbReference>
<evidence type="ECO:0000256" key="2">
    <source>
        <dbReference type="ARBA" id="ARBA00022827"/>
    </source>
</evidence>
<dbReference type="InterPro" id="IPR005101">
    <property type="entry name" value="Cryptochr/Photolyase_FAD-bd"/>
</dbReference>
<dbReference type="RefSeq" id="WP_169660045.1">
    <property type="nucleotide sequence ID" value="NZ_JABANE010000118.1"/>
</dbReference>
<evidence type="ECO:0000313" key="5">
    <source>
        <dbReference type="EMBL" id="NME71842.1"/>
    </source>
</evidence>
<keyword evidence="2 3" id="KW-0274">FAD</keyword>
<evidence type="ECO:0000259" key="4">
    <source>
        <dbReference type="Pfam" id="PF03441"/>
    </source>
</evidence>
<dbReference type="PANTHER" id="PTHR11455:SF18">
    <property type="entry name" value="SI:CH1073-390K14.1"/>
    <property type="match status" value="1"/>
</dbReference>
<keyword evidence="5" id="KW-0456">Lyase</keyword>
<reference evidence="5 6" key="1">
    <citation type="submission" date="2020-04" db="EMBL/GenBank/DDBJ databases">
        <title>Flammeovirga sp. SR4, a novel species isolated from seawater.</title>
        <authorList>
            <person name="Wang X."/>
        </authorList>
    </citation>
    <scope>NUCLEOTIDE SEQUENCE [LARGE SCALE GENOMIC DNA]</scope>
    <source>
        <strain evidence="5 6">ATCC 23126</strain>
    </source>
</reference>
<dbReference type="GO" id="GO:0005737">
    <property type="term" value="C:cytoplasm"/>
    <property type="evidence" value="ECO:0007669"/>
    <property type="project" value="TreeGrafter"/>
</dbReference>
<dbReference type="GO" id="GO:0003677">
    <property type="term" value="F:DNA binding"/>
    <property type="evidence" value="ECO:0007669"/>
    <property type="project" value="TreeGrafter"/>
</dbReference>
<feature type="domain" description="Cryptochrome/DNA photolyase FAD-binding" evidence="4">
    <location>
        <begin position="71"/>
        <end position="220"/>
    </location>
</feature>
<dbReference type="InterPro" id="IPR036134">
    <property type="entry name" value="Crypto/Photolyase_FAD-like_sf"/>
</dbReference>
<gene>
    <name evidence="5" type="ORF">HHU12_28005</name>
</gene>
<dbReference type="GO" id="GO:0043153">
    <property type="term" value="P:entrainment of circadian clock by photoperiod"/>
    <property type="evidence" value="ECO:0007669"/>
    <property type="project" value="TreeGrafter"/>
</dbReference>
<evidence type="ECO:0000313" key="6">
    <source>
        <dbReference type="Proteomes" id="UP000576082"/>
    </source>
</evidence>
<dbReference type="GO" id="GO:0071949">
    <property type="term" value="F:FAD binding"/>
    <property type="evidence" value="ECO:0007669"/>
    <property type="project" value="TreeGrafter"/>
</dbReference>
<feature type="binding site" evidence="3">
    <location>
        <position position="26"/>
    </location>
    <ligand>
        <name>FAD</name>
        <dbReference type="ChEBI" id="CHEBI:57692"/>
    </ligand>
</feature>
<comment type="cofactor">
    <cofactor evidence="3">
        <name>FAD</name>
        <dbReference type="ChEBI" id="CHEBI:57692"/>
    </cofactor>
    <text evidence="3">Binds 1 FAD per subunit.</text>
</comment>
<accession>A0A7X9S078</accession>
<dbReference type="Gene3D" id="1.10.579.10">
    <property type="entry name" value="DNA Cyclobutane Dipyrimidine Photolyase, subunit A, domain 3"/>
    <property type="match status" value="1"/>
</dbReference>
<comment type="caution">
    <text evidence="5">The sequence shown here is derived from an EMBL/GenBank/DDBJ whole genome shotgun (WGS) entry which is preliminary data.</text>
</comment>
<sequence length="371" mass="43989">MNATLEFPTAIEVIKNIVQQYSPENYARSRNYIDGEVSYLSPYISRGVISTKYVVEQLVKNGHSLRQNEKFIQELAWRDYWQQIWMEKDIDQDLKHPQPKVENHGISSVIYNENTSIDILDSHLRELRMHGYLHNHMRMYIAMLTCNIGKSHWKLPAQWMYYHLLDHDWASNALSWQWVAGANSNKKYFANQSNINKYTHTFQKETYLDKTYEELEQMGTPLLLTDFVVPEFKTHLPETDLPIVDTSIPTFTYNSYNLDPNWNDDVNGNRILLLEPSHFEKYPVSDRVLHFIIELSKNIEGIQVFAGEFSALEKHLGDSSIYYKEHPTVRHYKGTQEEREWISNVKGYYPSFFKFWKYVKKEIFNNPNYEA</sequence>
<dbReference type="Proteomes" id="UP000576082">
    <property type="component" value="Unassembled WGS sequence"/>
</dbReference>
<evidence type="ECO:0000256" key="1">
    <source>
        <dbReference type="ARBA" id="ARBA00022630"/>
    </source>
</evidence>
<protein>
    <submittedName>
        <fullName evidence="5">Deoxyribodipyrimidine photolyase</fullName>
    </submittedName>
</protein>